<dbReference type="EMBL" id="MU853801">
    <property type="protein sequence ID" value="KAK3940070.1"/>
    <property type="molecule type" value="Genomic_DNA"/>
</dbReference>
<evidence type="ECO:0000256" key="1">
    <source>
        <dbReference type="SAM" id="MobiDB-lite"/>
    </source>
</evidence>
<dbReference type="InterPro" id="IPR013087">
    <property type="entry name" value="Znf_C2H2_type"/>
</dbReference>
<feature type="region of interest" description="Disordered" evidence="1">
    <location>
        <begin position="136"/>
        <end position="171"/>
    </location>
</feature>
<dbReference type="PANTHER" id="PTHR35391">
    <property type="entry name" value="C2H2-TYPE DOMAIN-CONTAINING PROTEIN-RELATED"/>
    <property type="match status" value="1"/>
</dbReference>
<name>A0AAN6S4F2_9PEZI</name>
<evidence type="ECO:0000313" key="3">
    <source>
        <dbReference type="EMBL" id="KAK3940070.1"/>
    </source>
</evidence>
<protein>
    <submittedName>
        <fullName evidence="3">Transcription factor IIIA</fullName>
    </submittedName>
</protein>
<dbReference type="PROSITE" id="PS00028">
    <property type="entry name" value="ZINC_FINGER_C2H2_1"/>
    <property type="match status" value="2"/>
</dbReference>
<keyword evidence="4" id="KW-1185">Reference proteome</keyword>
<sequence>MSSTYYSVYPSAQFVDNTAAGRDRMKEPRNLPPHDNQQYIQPSTPVAAANHLSPYSAQVQSNSASPTLNNTHTPAESVLSVYYQSSEFSEVEDPFHGVNFDDDDFLQAALNEGQLNELVTQIALDSVQDVPQNAAYFPLSPDKTPSLHATPNGEAKRDRATFPPLSSNHAAPHKQLAALATQSAVLQDVPRSDYYTPETNGSGESSDDGLAPAAVVMSGQSPRVTVSLWGKDNVSVPYALETGQHQPGRFASFSADDTSYHYPDRPALSSSAPRDGSGRWVPDQATGQGGLGPDNRPSTEVPSINELDTDRNNKTRNNQVAEWLTRSETFPSVPITQSPEDDAGLPHQQRAAAPSDIDLKALKREEIECADTENKTISGQTYFTDTGGQFTETDFELMRGYRVWGDAPMPFGISRWGAKNYQPESSAMAMRKFEDMCRDNGSIVSRAATWGTRRRSLPSISDIEGITSGNFLKKLSLSRGDTRRPSLFSKVQDIVRKPSNSFKRGRGGDTDDSSGVTETSADRRESQTSLAPPSRSLSWKKEKQPVPSINTAFVAMGSSVAAIGTSHARSSSISATPITSPKSPNSFALSVRKPLNRIRSKSDISKAPVSGIADMWKKSGGPPVASLAKATLHQPEADDDDEDDDDMYEDAEMKAEADQIMDDITPDPAGFKQHVLKLNPQLATTKGNYLVERIAYQQQVRYKALLHAKKQHLGYVDAKNCPSGHMCVALGGQAVILDSKGESIDPLSRGDGSDGDMTPIEGAISQESFPADIPMPPTMSLPSEFECQLCFQPKKFQKPSDWTKHVHEDIQPFTCTWPSCRDPKIFKRKADWVRHENEGHRHLEWWKCDVDDCNHVCYRRDNFLQHLVREHKFPEPRVKTKAAIKRAGGQDPTWAKVEHCHHETAKLPQQEACVFCGKTFPSWKKLTVHLAKHMEQISLPILKLVERKKLESDTLISPVQEPPQRPFPIPSKRESQPYDRSPGTVSQPQMSFSPGNPQHYPTTPQQQQQGYMYPIVPTGYQNPLYPSYDNLGQQNMALSAQMNLQPANFTSLSPQSYTGVASLPVTTTGGYMNMAAVSNQQYMPIPSQPLALQTMASDIEPFPALSMNALGLQDPTQLPFGGVNVMDPHHAAEQQYPTQQGHPQGSVSPYSHSPHQGHAGFYPHQ</sequence>
<feature type="region of interest" description="Disordered" evidence="1">
    <location>
        <begin position="249"/>
        <end position="354"/>
    </location>
</feature>
<feature type="region of interest" description="Disordered" evidence="1">
    <location>
        <begin position="498"/>
        <end position="543"/>
    </location>
</feature>
<feature type="domain" description="C2H2-type" evidence="2">
    <location>
        <begin position="913"/>
        <end position="933"/>
    </location>
</feature>
<evidence type="ECO:0000313" key="4">
    <source>
        <dbReference type="Proteomes" id="UP001303473"/>
    </source>
</evidence>
<feature type="compositionally biased region" description="Polar residues" evidence="1">
    <location>
        <begin position="315"/>
        <end position="338"/>
    </location>
</feature>
<feature type="compositionally biased region" description="Pro residues" evidence="1">
    <location>
        <begin position="960"/>
        <end position="969"/>
    </location>
</feature>
<dbReference type="AlphaFoldDB" id="A0AAN6S4F2"/>
<dbReference type="InterPro" id="IPR058925">
    <property type="entry name" value="zf-C2H2_AcuF"/>
</dbReference>
<feature type="region of interest" description="Disordered" evidence="1">
    <location>
        <begin position="1135"/>
        <end position="1165"/>
    </location>
</feature>
<dbReference type="SMART" id="SM00355">
    <property type="entry name" value="ZnF_C2H2"/>
    <property type="match status" value="3"/>
</dbReference>
<comment type="caution">
    <text evidence="3">The sequence shown here is derived from an EMBL/GenBank/DDBJ whole genome shotgun (WGS) entry which is preliminary data.</text>
</comment>
<feature type="compositionally biased region" description="Polar residues" evidence="1">
    <location>
        <begin position="527"/>
        <end position="537"/>
    </location>
</feature>
<dbReference type="PANTHER" id="PTHR35391:SF3">
    <property type="entry name" value="FINGER DOMAIN PROTEIN, PUTATIVE (AFU_ORTHOLOGUE AFUA_8G04300)-RELATED"/>
    <property type="match status" value="1"/>
</dbReference>
<feature type="region of interest" description="Disordered" evidence="1">
    <location>
        <begin position="17"/>
        <end position="37"/>
    </location>
</feature>
<feature type="region of interest" description="Disordered" evidence="1">
    <location>
        <begin position="955"/>
        <end position="1007"/>
    </location>
</feature>
<evidence type="ECO:0000259" key="2">
    <source>
        <dbReference type="PROSITE" id="PS00028"/>
    </source>
</evidence>
<dbReference type="Proteomes" id="UP001303473">
    <property type="component" value="Unassembled WGS sequence"/>
</dbReference>
<reference evidence="4" key="1">
    <citation type="journal article" date="2023" name="Mol. Phylogenet. Evol.">
        <title>Genome-scale phylogeny and comparative genomics of the fungal order Sordariales.</title>
        <authorList>
            <person name="Hensen N."/>
            <person name="Bonometti L."/>
            <person name="Westerberg I."/>
            <person name="Brannstrom I.O."/>
            <person name="Guillou S."/>
            <person name="Cros-Aarteil S."/>
            <person name="Calhoun S."/>
            <person name="Haridas S."/>
            <person name="Kuo A."/>
            <person name="Mondo S."/>
            <person name="Pangilinan J."/>
            <person name="Riley R."/>
            <person name="LaButti K."/>
            <person name="Andreopoulos B."/>
            <person name="Lipzen A."/>
            <person name="Chen C."/>
            <person name="Yan M."/>
            <person name="Daum C."/>
            <person name="Ng V."/>
            <person name="Clum A."/>
            <person name="Steindorff A."/>
            <person name="Ohm R.A."/>
            <person name="Martin F."/>
            <person name="Silar P."/>
            <person name="Natvig D.O."/>
            <person name="Lalanne C."/>
            <person name="Gautier V."/>
            <person name="Ament-Velasquez S.L."/>
            <person name="Kruys A."/>
            <person name="Hutchinson M.I."/>
            <person name="Powell A.J."/>
            <person name="Barry K."/>
            <person name="Miller A.N."/>
            <person name="Grigoriev I.V."/>
            <person name="Debuchy R."/>
            <person name="Gladieux P."/>
            <person name="Hiltunen Thoren M."/>
            <person name="Johannesson H."/>
        </authorList>
    </citation>
    <scope>NUCLEOTIDE SEQUENCE [LARGE SCALE GENOMIC DNA]</scope>
    <source>
        <strain evidence="4">CBS 340.73</strain>
    </source>
</reference>
<accession>A0AAN6S4F2</accession>
<organism evidence="3 4">
    <name type="scientific">Diplogelasinospora grovesii</name>
    <dbReference type="NCBI Taxonomy" id="303347"/>
    <lineage>
        <taxon>Eukaryota</taxon>
        <taxon>Fungi</taxon>
        <taxon>Dikarya</taxon>
        <taxon>Ascomycota</taxon>
        <taxon>Pezizomycotina</taxon>
        <taxon>Sordariomycetes</taxon>
        <taxon>Sordariomycetidae</taxon>
        <taxon>Sordariales</taxon>
        <taxon>Diplogelasinosporaceae</taxon>
        <taxon>Diplogelasinospora</taxon>
    </lineage>
</organism>
<feature type="compositionally biased region" description="Polar residues" evidence="1">
    <location>
        <begin position="1135"/>
        <end position="1154"/>
    </location>
</feature>
<dbReference type="Pfam" id="PF26082">
    <property type="entry name" value="zf-C2H2_AcuF"/>
    <property type="match status" value="1"/>
</dbReference>
<proteinExistence type="predicted"/>
<feature type="compositionally biased region" description="Polar residues" evidence="1">
    <location>
        <begin position="983"/>
        <end position="1000"/>
    </location>
</feature>
<feature type="domain" description="C2H2-type" evidence="2">
    <location>
        <begin position="848"/>
        <end position="871"/>
    </location>
</feature>
<gene>
    <name evidence="3" type="ORF">QBC46DRAFT_386256</name>
</gene>